<dbReference type="EMBL" id="CAJOAY010000260">
    <property type="protein sequence ID" value="CAF3607299.1"/>
    <property type="molecule type" value="Genomic_DNA"/>
</dbReference>
<evidence type="ECO:0000313" key="2">
    <source>
        <dbReference type="EMBL" id="CAF1002059.1"/>
    </source>
</evidence>
<dbReference type="EMBL" id="CAJNOG010000142">
    <property type="protein sequence ID" value="CAF1002059.1"/>
    <property type="molecule type" value="Genomic_DNA"/>
</dbReference>
<dbReference type="SUPFAM" id="SSF54427">
    <property type="entry name" value="NTF2-like"/>
    <property type="match status" value="1"/>
</dbReference>
<feature type="chain" id="PRO_5036233694" evidence="1">
    <location>
        <begin position="23"/>
        <end position="155"/>
    </location>
</feature>
<dbReference type="Proteomes" id="UP000663891">
    <property type="component" value="Unassembled WGS sequence"/>
</dbReference>
<dbReference type="EMBL" id="CAJNOM010000967">
    <property type="protein sequence ID" value="CAF1582506.1"/>
    <property type="molecule type" value="Genomic_DNA"/>
</dbReference>
<dbReference type="EMBL" id="CAJNOI010000607">
    <property type="protein sequence ID" value="CAF1316183.1"/>
    <property type="molecule type" value="Genomic_DNA"/>
</dbReference>
<evidence type="ECO:0000313" key="3">
    <source>
        <dbReference type="EMBL" id="CAF1316183.1"/>
    </source>
</evidence>
<evidence type="ECO:0000313" key="12">
    <source>
        <dbReference type="Proteomes" id="UP000663881"/>
    </source>
</evidence>
<gene>
    <name evidence="3" type="ORF">BJG266_LOCUS33088</name>
    <name evidence="4" type="ORF">BJG266_LOCUS33100</name>
    <name evidence="2" type="ORF">JYZ213_LOCUS16052</name>
    <name evidence="10" type="ORF">KXQ929_LOCUS6533</name>
    <name evidence="9" type="ORF">OKA104_LOCUS6935</name>
    <name evidence="8" type="ORF">OXD698_LOCUS1065</name>
    <name evidence="6" type="ORF">QVE165_LOCUS50201</name>
    <name evidence="7" type="ORF">QVE165_LOCUS50213</name>
    <name evidence="5" type="ORF">VCS650_LOCUS33973</name>
</gene>
<dbReference type="EMBL" id="CAJOBB010000254">
    <property type="protein sequence ID" value="CAF3628452.1"/>
    <property type="molecule type" value="Genomic_DNA"/>
</dbReference>
<dbReference type="Proteomes" id="UP000663877">
    <property type="component" value="Unassembled WGS sequence"/>
</dbReference>
<evidence type="ECO:0000313" key="9">
    <source>
        <dbReference type="EMBL" id="CAF3607299.1"/>
    </source>
</evidence>
<dbReference type="EMBL" id="CAJNOI010000608">
    <property type="protein sequence ID" value="CAF1316403.1"/>
    <property type="molecule type" value="Genomic_DNA"/>
</dbReference>
<evidence type="ECO:0000313" key="6">
    <source>
        <dbReference type="EMBL" id="CAF1582412.1"/>
    </source>
</evidence>
<dbReference type="Proteomes" id="UP000663881">
    <property type="component" value="Unassembled WGS sequence"/>
</dbReference>
<evidence type="ECO:0000313" key="4">
    <source>
        <dbReference type="EMBL" id="CAF1316403.1"/>
    </source>
</evidence>
<name>A0A818NIL0_9BILA</name>
<evidence type="ECO:0000313" key="10">
    <source>
        <dbReference type="EMBL" id="CAF3628452.1"/>
    </source>
</evidence>
<dbReference type="Proteomes" id="UP000663868">
    <property type="component" value="Unassembled WGS sequence"/>
</dbReference>
<dbReference type="Proteomes" id="UP000663832">
    <property type="component" value="Unassembled WGS sequence"/>
</dbReference>
<dbReference type="InterPro" id="IPR032710">
    <property type="entry name" value="NTF2-like_dom_sf"/>
</dbReference>
<comment type="caution">
    <text evidence="9">The sequence shown here is derived from an EMBL/GenBank/DDBJ whole genome shotgun (WGS) entry which is preliminary data.</text>
</comment>
<evidence type="ECO:0000313" key="8">
    <source>
        <dbReference type="EMBL" id="CAF3496673.1"/>
    </source>
</evidence>
<evidence type="ECO:0000256" key="1">
    <source>
        <dbReference type="SAM" id="SignalP"/>
    </source>
</evidence>
<dbReference type="Gene3D" id="3.10.450.50">
    <property type="match status" value="1"/>
</dbReference>
<dbReference type="AlphaFoldDB" id="A0A818NIL0"/>
<keyword evidence="1" id="KW-0732">Signal</keyword>
<dbReference type="Proteomes" id="UP000663844">
    <property type="component" value="Unassembled WGS sequence"/>
</dbReference>
<sequence length="155" mass="17328">MFSKSSLSTGILLFIIVTYVKADLRSTVYELFEARSGVKSNCTFWTAHFATNGVVRSPVGSTPFVGLDAIQKHCDAWNQILGPQGNGWYPLELWSGNNEVAFESTVRAVNKGGCQINLRGVIVIKFDSSLKVYEWSHYYDSDFANPQIQGKCQYQ</sequence>
<evidence type="ECO:0000313" key="7">
    <source>
        <dbReference type="EMBL" id="CAF1582506.1"/>
    </source>
</evidence>
<accession>A0A818NIL0</accession>
<proteinExistence type="predicted"/>
<dbReference type="EMBL" id="CAJNOM010000966">
    <property type="protein sequence ID" value="CAF1582412.1"/>
    <property type="molecule type" value="Genomic_DNA"/>
</dbReference>
<reference evidence="9" key="1">
    <citation type="submission" date="2021-02" db="EMBL/GenBank/DDBJ databases">
        <authorList>
            <person name="Nowell W R."/>
        </authorList>
    </citation>
    <scope>NUCLEOTIDE SEQUENCE</scope>
</reference>
<dbReference type="EMBL" id="CAJNON010000688">
    <property type="protein sequence ID" value="CAF1354812.1"/>
    <property type="molecule type" value="Genomic_DNA"/>
</dbReference>
<dbReference type="EMBL" id="CAJOAZ010000029">
    <property type="protein sequence ID" value="CAF3496673.1"/>
    <property type="molecule type" value="Genomic_DNA"/>
</dbReference>
<organism evidence="9 12">
    <name type="scientific">Adineta steineri</name>
    <dbReference type="NCBI Taxonomy" id="433720"/>
    <lineage>
        <taxon>Eukaryota</taxon>
        <taxon>Metazoa</taxon>
        <taxon>Spiralia</taxon>
        <taxon>Gnathifera</taxon>
        <taxon>Rotifera</taxon>
        <taxon>Eurotatoria</taxon>
        <taxon>Bdelloidea</taxon>
        <taxon>Adinetida</taxon>
        <taxon>Adinetidae</taxon>
        <taxon>Adineta</taxon>
    </lineage>
</organism>
<dbReference type="Proteomes" id="UP000663845">
    <property type="component" value="Unassembled WGS sequence"/>
</dbReference>
<dbReference type="OrthoDB" id="9970492at2759"/>
<feature type="signal peptide" evidence="1">
    <location>
        <begin position="1"/>
        <end position="22"/>
    </location>
</feature>
<protein>
    <submittedName>
        <fullName evidence="9">Uncharacterized protein</fullName>
    </submittedName>
</protein>
<evidence type="ECO:0000313" key="11">
    <source>
        <dbReference type="Proteomes" id="UP000663832"/>
    </source>
</evidence>
<keyword evidence="11" id="KW-1185">Reference proteome</keyword>
<evidence type="ECO:0000313" key="5">
    <source>
        <dbReference type="EMBL" id="CAF1354812.1"/>
    </source>
</evidence>